<evidence type="ECO:0000313" key="8">
    <source>
        <dbReference type="EMBL" id="PIP34219.1"/>
    </source>
</evidence>
<dbReference type="EC" id="2.1.2.9" evidence="2 5"/>
<comment type="catalytic activity">
    <reaction evidence="5">
        <text>L-methionyl-tRNA(fMet) + (6R)-10-formyltetrahydrofolate = N-formyl-L-methionyl-tRNA(fMet) + (6S)-5,6,7,8-tetrahydrofolate + H(+)</text>
        <dbReference type="Rhea" id="RHEA:24380"/>
        <dbReference type="Rhea" id="RHEA-COMP:9952"/>
        <dbReference type="Rhea" id="RHEA-COMP:9953"/>
        <dbReference type="ChEBI" id="CHEBI:15378"/>
        <dbReference type="ChEBI" id="CHEBI:57453"/>
        <dbReference type="ChEBI" id="CHEBI:78530"/>
        <dbReference type="ChEBI" id="CHEBI:78844"/>
        <dbReference type="ChEBI" id="CHEBI:195366"/>
        <dbReference type="EC" id="2.1.2.9"/>
    </reaction>
</comment>
<dbReference type="InterPro" id="IPR011034">
    <property type="entry name" value="Formyl_transferase-like_C_sf"/>
</dbReference>
<evidence type="ECO:0000256" key="2">
    <source>
        <dbReference type="ARBA" id="ARBA00012261"/>
    </source>
</evidence>
<protein>
    <recommendedName>
        <fullName evidence="2 5">Methionyl-tRNA formyltransferase</fullName>
        <ecNumber evidence="2 5">2.1.2.9</ecNumber>
    </recommendedName>
</protein>
<accession>A0A2G9ZM15</accession>
<dbReference type="SUPFAM" id="SSF50486">
    <property type="entry name" value="FMT C-terminal domain-like"/>
    <property type="match status" value="1"/>
</dbReference>
<organism evidence="8 9">
    <name type="scientific">Candidatus Falkowbacteria bacterium CG23_combo_of_CG06-09_8_20_14_all_49_15</name>
    <dbReference type="NCBI Taxonomy" id="1974572"/>
    <lineage>
        <taxon>Bacteria</taxon>
        <taxon>Candidatus Falkowiibacteriota</taxon>
    </lineage>
</organism>
<comment type="similarity">
    <text evidence="1 5">Belongs to the Fmt family.</text>
</comment>
<dbReference type="PANTHER" id="PTHR11138">
    <property type="entry name" value="METHIONYL-TRNA FORMYLTRANSFERASE"/>
    <property type="match status" value="1"/>
</dbReference>
<sequence length="321" mass="35522">MPKKIKIIFLGTSAFGVPLYEAIGQDARFELVLTVSQPDARAGRGRQIRPSTIKTIAQKHNWPVITPAGIKDASNTISSLRPDLLVLCSYGQIVPSEILAIPRFKALNIHASLLPRYRGAACVQAAILNGDQESGLTLMQMDTGLDTGPIIAQKKIKLNGRETSPLLLEILSQAAPDFFRENIILWLEQKITPRPQVEKDASYAPKLTKEDGLIDWQQPNIKIDRQVRALLPWPGTYTFLPDRKYLKILSGFPGQPVAAAKPGEIQYIGNEFAVACLKSYFILGKIQLSGGRPLEAKIFFNGHKEYLGKNFFSAPDCKIES</sequence>
<evidence type="ECO:0000259" key="6">
    <source>
        <dbReference type="Pfam" id="PF00551"/>
    </source>
</evidence>
<dbReference type="InterPro" id="IPR002376">
    <property type="entry name" value="Formyl_transf_N"/>
</dbReference>
<dbReference type="AlphaFoldDB" id="A0A2G9ZM15"/>
<comment type="caution">
    <text evidence="8">The sequence shown here is derived from an EMBL/GenBank/DDBJ whole genome shotgun (WGS) entry which is preliminary data.</text>
</comment>
<keyword evidence="3 5" id="KW-0808">Transferase</keyword>
<dbReference type="InterPro" id="IPR036477">
    <property type="entry name" value="Formyl_transf_N_sf"/>
</dbReference>
<dbReference type="InterPro" id="IPR041711">
    <property type="entry name" value="Met-tRNA-FMT_N"/>
</dbReference>
<gene>
    <name evidence="5" type="primary">fmt</name>
    <name evidence="8" type="ORF">COX22_00180</name>
</gene>
<reference evidence="8 9" key="1">
    <citation type="submission" date="2017-09" db="EMBL/GenBank/DDBJ databases">
        <title>Depth-based differentiation of microbial function through sediment-hosted aquifers and enrichment of novel symbionts in the deep terrestrial subsurface.</title>
        <authorList>
            <person name="Probst A.J."/>
            <person name="Ladd B."/>
            <person name="Jarett J.K."/>
            <person name="Geller-Mcgrath D.E."/>
            <person name="Sieber C.M."/>
            <person name="Emerson J.B."/>
            <person name="Anantharaman K."/>
            <person name="Thomas B.C."/>
            <person name="Malmstrom R."/>
            <person name="Stieglmeier M."/>
            <person name="Klingl A."/>
            <person name="Woyke T."/>
            <person name="Ryan C.M."/>
            <person name="Banfield J.F."/>
        </authorList>
    </citation>
    <scope>NUCLEOTIDE SEQUENCE [LARGE SCALE GENOMIC DNA]</scope>
    <source>
        <strain evidence="8">CG23_combo_of_CG06-09_8_20_14_all_49_15</strain>
    </source>
</reference>
<proteinExistence type="inferred from homology"/>
<dbReference type="SUPFAM" id="SSF53328">
    <property type="entry name" value="Formyltransferase"/>
    <property type="match status" value="1"/>
</dbReference>
<comment type="function">
    <text evidence="5">Attaches a formyl group to the free amino group of methionyl-tRNA(fMet). The formyl group appears to play a dual role in the initiator identity of N-formylmethionyl-tRNA by promoting its recognition by IF2 and preventing the misappropriation of this tRNA by the elongation apparatus.</text>
</comment>
<feature type="domain" description="Formyl transferase C-terminal" evidence="7">
    <location>
        <begin position="206"/>
        <end position="303"/>
    </location>
</feature>
<dbReference type="GO" id="GO:0005829">
    <property type="term" value="C:cytosol"/>
    <property type="evidence" value="ECO:0007669"/>
    <property type="project" value="TreeGrafter"/>
</dbReference>
<feature type="domain" description="Formyl transferase N-terminal" evidence="6">
    <location>
        <begin position="6"/>
        <end position="165"/>
    </location>
</feature>
<dbReference type="CDD" id="cd08646">
    <property type="entry name" value="FMT_core_Met-tRNA-FMT_N"/>
    <property type="match status" value="1"/>
</dbReference>
<name>A0A2G9ZM15_9BACT</name>
<evidence type="ECO:0000313" key="9">
    <source>
        <dbReference type="Proteomes" id="UP000230729"/>
    </source>
</evidence>
<dbReference type="Pfam" id="PF00551">
    <property type="entry name" value="Formyl_trans_N"/>
    <property type="match status" value="1"/>
</dbReference>
<dbReference type="GO" id="GO:0004479">
    <property type="term" value="F:methionyl-tRNA formyltransferase activity"/>
    <property type="evidence" value="ECO:0007669"/>
    <property type="project" value="UniProtKB-UniRule"/>
</dbReference>
<evidence type="ECO:0000256" key="3">
    <source>
        <dbReference type="ARBA" id="ARBA00022679"/>
    </source>
</evidence>
<dbReference type="Pfam" id="PF02911">
    <property type="entry name" value="Formyl_trans_C"/>
    <property type="match status" value="1"/>
</dbReference>
<dbReference type="NCBIfam" id="TIGR00460">
    <property type="entry name" value="fmt"/>
    <property type="match status" value="1"/>
</dbReference>
<dbReference type="InterPro" id="IPR005794">
    <property type="entry name" value="Fmt"/>
</dbReference>
<feature type="binding site" evidence="5">
    <location>
        <begin position="112"/>
        <end position="115"/>
    </location>
    <ligand>
        <name>(6S)-5,6,7,8-tetrahydrofolate</name>
        <dbReference type="ChEBI" id="CHEBI:57453"/>
    </ligand>
</feature>
<dbReference type="PANTHER" id="PTHR11138:SF5">
    <property type="entry name" value="METHIONYL-TRNA FORMYLTRANSFERASE, MITOCHONDRIAL"/>
    <property type="match status" value="1"/>
</dbReference>
<evidence type="ECO:0000256" key="1">
    <source>
        <dbReference type="ARBA" id="ARBA00010699"/>
    </source>
</evidence>
<dbReference type="Gene3D" id="3.40.50.12230">
    <property type="match status" value="1"/>
</dbReference>
<dbReference type="HAMAP" id="MF_00182">
    <property type="entry name" value="Formyl_trans"/>
    <property type="match status" value="1"/>
</dbReference>
<evidence type="ECO:0000256" key="5">
    <source>
        <dbReference type="HAMAP-Rule" id="MF_00182"/>
    </source>
</evidence>
<dbReference type="EMBL" id="PCSD01000002">
    <property type="protein sequence ID" value="PIP34219.1"/>
    <property type="molecule type" value="Genomic_DNA"/>
</dbReference>
<dbReference type="Proteomes" id="UP000230729">
    <property type="component" value="Unassembled WGS sequence"/>
</dbReference>
<keyword evidence="4 5" id="KW-0648">Protein biosynthesis</keyword>
<dbReference type="InterPro" id="IPR044135">
    <property type="entry name" value="Met-tRNA-FMT_C"/>
</dbReference>
<dbReference type="InterPro" id="IPR005793">
    <property type="entry name" value="Formyl_trans_C"/>
</dbReference>
<evidence type="ECO:0000256" key="4">
    <source>
        <dbReference type="ARBA" id="ARBA00022917"/>
    </source>
</evidence>
<dbReference type="CDD" id="cd08704">
    <property type="entry name" value="Met_tRNA_FMT_C"/>
    <property type="match status" value="1"/>
</dbReference>
<evidence type="ECO:0000259" key="7">
    <source>
        <dbReference type="Pfam" id="PF02911"/>
    </source>
</evidence>